<sequence length="488" mass="53910">MMQSHEFPSELKTSDLRPDTWSTYNIYTSTKPSNSVIFDGCNEAMLNAPVGGTGQSTTGLVNNPIYLYGRFSIKINPSNCLNTTIIYDGNKTIFSYIPNGEDHGITFWIDGNFFDIASINKNEPISISNLASFMGPYAQHIEFDVCYMAGTLIETPKGQVAIEALQIGDDITIFENDIGQVRTIRAIGCGQANVKPGLPDDLAGWPVRVCRGALADNLPFKDMLITAEHCLYLKGCFVPVRMLVNGQSIYYDKTITSFNYYHIETDPHSVIKADGVLSETLLDEGHERRLYNPIQSLPQRLATDWSHAAAPLNTARDFVEPLFREFHERAAMLGMTGQEAPLQVMFDHGLYLITDRGAHLEGQIDARGVMHFPLPHQVKSVHLMSHASRPCDALGPYMDDRRLLGILVGAVTIEEGGVSTPVRTHQEAGSMPGWQDESAGNMRWTKGNAFLPLPERRHEGVSRLSIEVLAGGPYVVVTSLPSLVRHSA</sequence>
<evidence type="ECO:0000259" key="1">
    <source>
        <dbReference type="Pfam" id="PF13403"/>
    </source>
</evidence>
<dbReference type="Proteomes" id="UP001523401">
    <property type="component" value="Unassembled WGS sequence"/>
</dbReference>
<dbReference type="InterPro" id="IPR028992">
    <property type="entry name" value="Hedgehog/Intein_dom"/>
</dbReference>
<evidence type="ECO:0000313" key="2">
    <source>
        <dbReference type="EMBL" id="MCO6158766.1"/>
    </source>
</evidence>
<organism evidence="2 3">
    <name type="scientific">Asaia lannensis NBRC 102526</name>
    <dbReference type="NCBI Taxonomy" id="1307926"/>
    <lineage>
        <taxon>Bacteria</taxon>
        <taxon>Pseudomonadati</taxon>
        <taxon>Pseudomonadota</taxon>
        <taxon>Alphaproteobacteria</taxon>
        <taxon>Acetobacterales</taxon>
        <taxon>Acetobacteraceae</taxon>
        <taxon>Asaia</taxon>
    </lineage>
</organism>
<dbReference type="SUPFAM" id="SSF51294">
    <property type="entry name" value="Hedgehog/intein (Hint) domain"/>
    <property type="match status" value="1"/>
</dbReference>
<dbReference type="Gene3D" id="2.170.16.10">
    <property type="entry name" value="Hedgehog/Intein (Hint) domain"/>
    <property type="match status" value="1"/>
</dbReference>
<gene>
    <name evidence="2" type="ORF">NF685_01820</name>
</gene>
<evidence type="ECO:0000313" key="3">
    <source>
        <dbReference type="Proteomes" id="UP001523401"/>
    </source>
</evidence>
<name>A0ABT1CDA9_9PROT</name>
<dbReference type="InterPro" id="IPR036844">
    <property type="entry name" value="Hint_dom_sf"/>
</dbReference>
<keyword evidence="3" id="KW-1185">Reference proteome</keyword>
<proteinExistence type="predicted"/>
<feature type="domain" description="Hedgehog/Intein (Hint)" evidence="1">
    <location>
        <begin position="145"/>
        <end position="283"/>
    </location>
</feature>
<dbReference type="RefSeq" id="WP_252848351.1">
    <property type="nucleotide sequence ID" value="NZ_BAPW01000034.1"/>
</dbReference>
<accession>A0ABT1CDA9</accession>
<comment type="caution">
    <text evidence="2">The sequence shown here is derived from an EMBL/GenBank/DDBJ whole genome shotgun (WGS) entry which is preliminary data.</text>
</comment>
<protein>
    <submittedName>
        <fullName evidence="2">Hint domain-containing protein</fullName>
    </submittedName>
</protein>
<reference evidence="2 3" key="1">
    <citation type="submission" date="2022-06" db="EMBL/GenBank/DDBJ databases">
        <title>Whole-genome of Asaia lannensis strain LMG 27011T.</title>
        <authorList>
            <person name="Sombolestani A."/>
        </authorList>
    </citation>
    <scope>NUCLEOTIDE SEQUENCE [LARGE SCALE GENOMIC DNA]</scope>
    <source>
        <strain evidence="2 3">NBRC 102526</strain>
    </source>
</reference>
<dbReference type="Pfam" id="PF13403">
    <property type="entry name" value="Hint_2"/>
    <property type="match status" value="1"/>
</dbReference>
<dbReference type="EMBL" id="JAMXQU010000001">
    <property type="protein sequence ID" value="MCO6158766.1"/>
    <property type="molecule type" value="Genomic_DNA"/>
</dbReference>